<name>A0A922MSQ5_SPOEX</name>
<evidence type="ECO:0000313" key="2">
    <source>
        <dbReference type="EMBL" id="KAH9642088.1"/>
    </source>
</evidence>
<reference evidence="2" key="1">
    <citation type="journal article" date="2021" name="G3 (Bethesda)">
        <title>Genome and transcriptome analysis of the beet armyworm Spodoptera exigua reveals targets for pest control. .</title>
        <authorList>
            <person name="Simon S."/>
            <person name="Breeschoten T."/>
            <person name="Jansen H.J."/>
            <person name="Dirks R.P."/>
            <person name="Schranz M.E."/>
            <person name="Ros V.I.D."/>
        </authorList>
    </citation>
    <scope>NUCLEOTIDE SEQUENCE</scope>
    <source>
        <strain evidence="2">TB_SE_WUR_2020</strain>
    </source>
</reference>
<keyword evidence="1" id="KW-0732">Signal</keyword>
<sequence>MWALRAVAALAASLAAASLLPLDAEHLHASVGGFAVMNCHLDFPFGNEIPYHLQWDKDVSTCELHVPLLHSG</sequence>
<evidence type="ECO:0000256" key="1">
    <source>
        <dbReference type="SAM" id="SignalP"/>
    </source>
</evidence>
<proteinExistence type="predicted"/>
<gene>
    <name evidence="2" type="ORF">HF086_007208</name>
</gene>
<evidence type="ECO:0000313" key="3">
    <source>
        <dbReference type="Proteomes" id="UP000814243"/>
    </source>
</evidence>
<dbReference type="AlphaFoldDB" id="A0A922MSQ5"/>
<feature type="chain" id="PRO_5038009642" evidence="1">
    <location>
        <begin position="18"/>
        <end position="72"/>
    </location>
</feature>
<feature type="signal peptide" evidence="1">
    <location>
        <begin position="1"/>
        <end position="17"/>
    </location>
</feature>
<comment type="caution">
    <text evidence="2">The sequence shown here is derived from an EMBL/GenBank/DDBJ whole genome shotgun (WGS) entry which is preliminary data.</text>
</comment>
<organism evidence="2 3">
    <name type="scientific">Spodoptera exigua</name>
    <name type="common">Beet armyworm</name>
    <name type="synonym">Noctua fulgens</name>
    <dbReference type="NCBI Taxonomy" id="7107"/>
    <lineage>
        <taxon>Eukaryota</taxon>
        <taxon>Metazoa</taxon>
        <taxon>Ecdysozoa</taxon>
        <taxon>Arthropoda</taxon>
        <taxon>Hexapoda</taxon>
        <taxon>Insecta</taxon>
        <taxon>Pterygota</taxon>
        <taxon>Neoptera</taxon>
        <taxon>Endopterygota</taxon>
        <taxon>Lepidoptera</taxon>
        <taxon>Glossata</taxon>
        <taxon>Ditrysia</taxon>
        <taxon>Noctuoidea</taxon>
        <taxon>Noctuidae</taxon>
        <taxon>Amphipyrinae</taxon>
        <taxon>Spodoptera</taxon>
    </lineage>
</organism>
<dbReference type="Proteomes" id="UP000814243">
    <property type="component" value="Unassembled WGS sequence"/>
</dbReference>
<protein>
    <submittedName>
        <fullName evidence="2">Uncharacterized protein</fullName>
    </submittedName>
</protein>
<dbReference type="EMBL" id="JACEFF010000201">
    <property type="protein sequence ID" value="KAH9642088.1"/>
    <property type="molecule type" value="Genomic_DNA"/>
</dbReference>
<accession>A0A922MSQ5</accession>